<comment type="caution">
    <text evidence="1">The sequence shown here is derived from an EMBL/GenBank/DDBJ whole genome shotgun (WGS) entry which is preliminary data.</text>
</comment>
<reference evidence="1 2" key="1">
    <citation type="journal article" date="2019" name="Sci. Rep.">
        <title>Orb-weaving spider Araneus ventricosus genome elucidates the spidroin gene catalogue.</title>
        <authorList>
            <person name="Kono N."/>
            <person name="Nakamura H."/>
            <person name="Ohtoshi R."/>
            <person name="Moran D.A.P."/>
            <person name="Shinohara A."/>
            <person name="Yoshida Y."/>
            <person name="Fujiwara M."/>
            <person name="Mori M."/>
            <person name="Tomita M."/>
            <person name="Arakawa K."/>
        </authorList>
    </citation>
    <scope>NUCLEOTIDE SEQUENCE [LARGE SCALE GENOMIC DNA]</scope>
</reference>
<organism evidence="1 2">
    <name type="scientific">Araneus ventricosus</name>
    <name type="common">Orbweaver spider</name>
    <name type="synonym">Epeira ventricosa</name>
    <dbReference type="NCBI Taxonomy" id="182803"/>
    <lineage>
        <taxon>Eukaryota</taxon>
        <taxon>Metazoa</taxon>
        <taxon>Ecdysozoa</taxon>
        <taxon>Arthropoda</taxon>
        <taxon>Chelicerata</taxon>
        <taxon>Arachnida</taxon>
        <taxon>Araneae</taxon>
        <taxon>Araneomorphae</taxon>
        <taxon>Entelegynae</taxon>
        <taxon>Araneoidea</taxon>
        <taxon>Araneidae</taxon>
        <taxon>Araneus</taxon>
    </lineage>
</organism>
<dbReference type="Proteomes" id="UP000499080">
    <property type="component" value="Unassembled WGS sequence"/>
</dbReference>
<dbReference type="EMBL" id="BGPR01004442">
    <property type="protein sequence ID" value="GBM99721.1"/>
    <property type="molecule type" value="Genomic_DNA"/>
</dbReference>
<gene>
    <name evidence="1" type="ORF">AVEN_188204_1</name>
</gene>
<proteinExistence type="predicted"/>
<evidence type="ECO:0000313" key="1">
    <source>
        <dbReference type="EMBL" id="GBM99721.1"/>
    </source>
</evidence>
<name>A0A4Y2KBL7_ARAVE</name>
<keyword evidence="2" id="KW-1185">Reference proteome</keyword>
<evidence type="ECO:0000313" key="2">
    <source>
        <dbReference type="Proteomes" id="UP000499080"/>
    </source>
</evidence>
<protein>
    <submittedName>
        <fullName evidence="1">Uncharacterized protein</fullName>
    </submittedName>
</protein>
<dbReference type="AlphaFoldDB" id="A0A4Y2KBL7"/>
<sequence>MDRQFGIFCKVLSLHTLVSRRAFQFRSKYLQRSRSLSVISRGSSIPGQPQFQHSCNNHLGSRVLDKENLSDQDSIDGDMDFLFCSRSLSSFIKPFISRDMSVLCDKSQGHRPLGLLALSSICLL</sequence>
<accession>A0A4Y2KBL7</accession>